<evidence type="ECO:0000313" key="10">
    <source>
        <dbReference type="Proteomes" id="UP000515871"/>
    </source>
</evidence>
<dbReference type="InterPro" id="IPR052027">
    <property type="entry name" value="PspC"/>
</dbReference>
<reference evidence="9 10" key="1">
    <citation type="submission" date="2020-08" db="EMBL/GenBank/DDBJ databases">
        <title>Novel species in genus Aeromicrobium.</title>
        <authorList>
            <person name="Zhang G."/>
        </authorList>
    </citation>
    <scope>NUCLEOTIDE SEQUENCE [LARGE SCALE GENOMIC DNA]</scope>
    <source>
        <strain evidence="10">zg-629</strain>
    </source>
</reference>
<dbReference type="InterPro" id="IPR007168">
    <property type="entry name" value="Phageshock_PspC_N"/>
</dbReference>
<accession>A0ABX6STC5</accession>
<protein>
    <submittedName>
        <fullName evidence="9">PspC domain-containing protein</fullName>
    </submittedName>
</protein>
<comment type="subcellular location">
    <subcellularLocation>
        <location evidence="1">Cell membrane</location>
        <topology evidence="1">Single-pass membrane protein</topology>
    </subcellularLocation>
</comment>
<dbReference type="EMBL" id="CP060587">
    <property type="protein sequence ID" value="QNL93970.1"/>
    <property type="molecule type" value="Genomic_DNA"/>
</dbReference>
<feature type="transmembrane region" description="Helical" evidence="7">
    <location>
        <begin position="37"/>
        <end position="63"/>
    </location>
</feature>
<keyword evidence="2" id="KW-1003">Cell membrane</keyword>
<dbReference type="Proteomes" id="UP000515871">
    <property type="component" value="Chromosome"/>
</dbReference>
<evidence type="ECO:0000256" key="3">
    <source>
        <dbReference type="ARBA" id="ARBA00022692"/>
    </source>
</evidence>
<keyword evidence="4 7" id="KW-1133">Transmembrane helix</keyword>
<dbReference type="Pfam" id="PF04024">
    <property type="entry name" value="PspC"/>
    <property type="match status" value="1"/>
</dbReference>
<evidence type="ECO:0000256" key="4">
    <source>
        <dbReference type="ARBA" id="ARBA00022989"/>
    </source>
</evidence>
<feature type="compositionally biased region" description="Pro residues" evidence="6">
    <location>
        <begin position="72"/>
        <end position="91"/>
    </location>
</feature>
<gene>
    <name evidence="9" type="ORF">H9L21_12850</name>
</gene>
<feature type="domain" description="Phage shock protein PspC N-terminal" evidence="8">
    <location>
        <begin position="9"/>
        <end position="66"/>
    </location>
</feature>
<name>A0ABX6STC5_9ACTN</name>
<feature type="region of interest" description="Disordered" evidence="6">
    <location>
        <begin position="69"/>
        <end position="91"/>
    </location>
</feature>
<evidence type="ECO:0000256" key="6">
    <source>
        <dbReference type="SAM" id="MobiDB-lite"/>
    </source>
</evidence>
<organism evidence="9 10">
    <name type="scientific">Aeromicrobium senzhongii</name>
    <dbReference type="NCBI Taxonomy" id="2663859"/>
    <lineage>
        <taxon>Bacteria</taxon>
        <taxon>Bacillati</taxon>
        <taxon>Actinomycetota</taxon>
        <taxon>Actinomycetes</taxon>
        <taxon>Propionibacteriales</taxon>
        <taxon>Nocardioidaceae</taxon>
        <taxon>Aeromicrobium</taxon>
    </lineage>
</organism>
<sequence>MTPPTPAPKRLTRSSTDKWVGGVCGGLAQYTGVDANLIRLITVVLVVVGVGTTLLVYLAAWLLMPSDVTNQPYPPPPAPTDGPTAPPPPSV</sequence>
<evidence type="ECO:0000259" key="8">
    <source>
        <dbReference type="Pfam" id="PF04024"/>
    </source>
</evidence>
<evidence type="ECO:0000256" key="5">
    <source>
        <dbReference type="ARBA" id="ARBA00023136"/>
    </source>
</evidence>
<evidence type="ECO:0000256" key="7">
    <source>
        <dbReference type="SAM" id="Phobius"/>
    </source>
</evidence>
<evidence type="ECO:0000313" key="9">
    <source>
        <dbReference type="EMBL" id="QNL93970.1"/>
    </source>
</evidence>
<dbReference type="PANTHER" id="PTHR33885">
    <property type="entry name" value="PHAGE SHOCK PROTEIN C"/>
    <property type="match status" value="1"/>
</dbReference>
<proteinExistence type="predicted"/>
<keyword evidence="5 7" id="KW-0472">Membrane</keyword>
<keyword evidence="3 7" id="KW-0812">Transmembrane</keyword>
<dbReference type="RefSeq" id="WP_154596575.1">
    <property type="nucleotide sequence ID" value="NZ_CP060587.1"/>
</dbReference>
<evidence type="ECO:0000256" key="1">
    <source>
        <dbReference type="ARBA" id="ARBA00004162"/>
    </source>
</evidence>
<evidence type="ECO:0000256" key="2">
    <source>
        <dbReference type="ARBA" id="ARBA00022475"/>
    </source>
</evidence>
<keyword evidence="10" id="KW-1185">Reference proteome</keyword>
<dbReference type="PANTHER" id="PTHR33885:SF3">
    <property type="entry name" value="PHAGE SHOCK PROTEIN C"/>
    <property type="match status" value="1"/>
</dbReference>